<accession>A0ABP1KLH1</accession>
<dbReference type="EMBL" id="CAXDID020000244">
    <property type="protein sequence ID" value="CAL6063125.1"/>
    <property type="molecule type" value="Genomic_DNA"/>
</dbReference>
<gene>
    <name evidence="1" type="ORF">HINF_LOCUS50690</name>
</gene>
<dbReference type="Proteomes" id="UP001642409">
    <property type="component" value="Unassembled WGS sequence"/>
</dbReference>
<keyword evidence="2" id="KW-1185">Reference proteome</keyword>
<protein>
    <submittedName>
        <fullName evidence="1">Hypothetical_protein</fullName>
    </submittedName>
</protein>
<comment type="caution">
    <text evidence="1">The sequence shown here is derived from an EMBL/GenBank/DDBJ whole genome shotgun (WGS) entry which is preliminary data.</text>
</comment>
<organism evidence="1 2">
    <name type="scientific">Hexamita inflata</name>
    <dbReference type="NCBI Taxonomy" id="28002"/>
    <lineage>
        <taxon>Eukaryota</taxon>
        <taxon>Metamonada</taxon>
        <taxon>Diplomonadida</taxon>
        <taxon>Hexamitidae</taxon>
        <taxon>Hexamitinae</taxon>
        <taxon>Hexamita</taxon>
    </lineage>
</organism>
<evidence type="ECO:0000313" key="1">
    <source>
        <dbReference type="EMBL" id="CAL6063125.1"/>
    </source>
</evidence>
<sequence length="138" mass="15868">MYLDEFYLDYASNPTTEWFKMCQQFNKEYVPSVKSQSVLGVPSQLPNLWNVSLFVVLFVVQKKVTSIPPNSAFVFNYYLNTKIQNGVQAQIDIKQLNGQQKIPSKDFISMLNLFGFVGPSFWSQVQQNGTVMSLDMFK</sequence>
<evidence type="ECO:0000313" key="2">
    <source>
        <dbReference type="Proteomes" id="UP001642409"/>
    </source>
</evidence>
<reference evidence="1 2" key="1">
    <citation type="submission" date="2024-07" db="EMBL/GenBank/DDBJ databases">
        <authorList>
            <person name="Akdeniz Z."/>
        </authorList>
    </citation>
    <scope>NUCLEOTIDE SEQUENCE [LARGE SCALE GENOMIC DNA]</scope>
</reference>
<proteinExistence type="predicted"/>
<name>A0ABP1KLH1_9EUKA</name>